<sequence length="344" mass="37578">MSDFKPKHVFEQTRFSADPQQPELTAQQQFTAAETFVPAANETAQEEQSAELQLAEVIRPSSSRRWWFGGLFSAFTGLVGWQAVDTLLTALQAGDWLTLGWSAFLSLLAGLGLSAIVKELWKLRKLRHLFSSQQQAEQLLSSDDVGKGKAFCQEMARQSGIPAENPAYDRWRNSINATHSDAEVVQMYDAMVVTQQDKLAMQLVSRHATESAALVAISPLALADMLLVAWRNFKMIDNLSQVYGVELGYASRIQLLRLVLANMALAGASELAIDAGVDLMSMDLAGKLSARAGQGVGVGILTARLGLKAMALLRPIPWQPQTQVKLSAIRKEIITKVASLALKP</sequence>
<dbReference type="AlphaFoldDB" id="A0A099LS45"/>
<dbReference type="GO" id="GO:0005886">
    <property type="term" value="C:plasma membrane"/>
    <property type="evidence" value="ECO:0007669"/>
    <property type="project" value="UniProtKB-SubCell"/>
</dbReference>
<evidence type="ECO:0000256" key="5">
    <source>
        <dbReference type="ARBA" id="ARBA00022692"/>
    </source>
</evidence>
<dbReference type="InterPro" id="IPR021147">
    <property type="entry name" value="DUF697"/>
</dbReference>
<feature type="transmembrane region" description="Helical" evidence="8">
    <location>
        <begin position="96"/>
        <end position="117"/>
    </location>
</feature>
<dbReference type="InterPro" id="IPR006507">
    <property type="entry name" value="UPF0283"/>
</dbReference>
<reference evidence="9 10" key="1">
    <citation type="submission" date="2014-04" db="EMBL/GenBank/DDBJ databases">
        <title>Genome sequencing of Vibrio navarrensis strains.</title>
        <authorList>
            <person name="Gladney L.M."/>
            <person name="Katz L.S."/>
            <person name="Marino-Ramirez L."/>
            <person name="Jordan I.K."/>
        </authorList>
    </citation>
    <scope>NUCLEOTIDE SEQUENCE [LARGE SCALE GENOMIC DNA]</scope>
    <source>
        <strain evidence="9 10">ATCC 51183</strain>
    </source>
</reference>
<keyword evidence="7 8" id="KW-0472">Membrane</keyword>
<dbReference type="NCBIfam" id="TIGR01620">
    <property type="entry name" value="hyp_HI0043"/>
    <property type="match status" value="1"/>
</dbReference>
<evidence type="ECO:0000256" key="7">
    <source>
        <dbReference type="ARBA" id="ARBA00023136"/>
    </source>
</evidence>
<evidence type="ECO:0000256" key="4">
    <source>
        <dbReference type="ARBA" id="ARBA00022519"/>
    </source>
</evidence>
<comment type="similarity">
    <text evidence="2 8">Belongs to the UPF0283 family.</text>
</comment>
<comment type="caution">
    <text evidence="9">The sequence shown here is derived from an EMBL/GenBank/DDBJ whole genome shotgun (WGS) entry which is preliminary data.</text>
</comment>
<dbReference type="EMBL" id="JMCG01000001">
    <property type="protein sequence ID" value="KGK11053.1"/>
    <property type="molecule type" value="Genomic_DNA"/>
</dbReference>
<feature type="transmembrane region" description="Helical" evidence="8">
    <location>
        <begin position="66"/>
        <end position="84"/>
    </location>
</feature>
<dbReference type="Pfam" id="PF05128">
    <property type="entry name" value="DUF697"/>
    <property type="match status" value="1"/>
</dbReference>
<name>A0A099LS45_9VIBR</name>
<keyword evidence="4" id="KW-0997">Cell inner membrane</keyword>
<evidence type="ECO:0000313" key="9">
    <source>
        <dbReference type="EMBL" id="KGK11053.1"/>
    </source>
</evidence>
<protein>
    <recommendedName>
        <fullName evidence="8">UPF0283 membrane protein EA26_06950</fullName>
    </recommendedName>
</protein>
<comment type="subcellular location">
    <subcellularLocation>
        <location evidence="1">Cell inner membrane</location>
        <topology evidence="1">Multi-pass membrane protein</topology>
    </subcellularLocation>
    <subcellularLocation>
        <location evidence="8">Cell membrane</location>
        <topology evidence="8">Multi-pass membrane protein</topology>
    </subcellularLocation>
</comment>
<dbReference type="PANTHER" id="PTHR39342:SF1">
    <property type="entry name" value="UPF0283 MEMBRANE PROTEIN YCJF"/>
    <property type="match status" value="1"/>
</dbReference>
<keyword evidence="10" id="KW-1185">Reference proteome</keyword>
<evidence type="ECO:0000313" key="10">
    <source>
        <dbReference type="Proteomes" id="UP000029994"/>
    </source>
</evidence>
<dbReference type="STRING" id="29495.EA26_06950"/>
<keyword evidence="5 8" id="KW-0812">Transmembrane</keyword>
<evidence type="ECO:0000256" key="1">
    <source>
        <dbReference type="ARBA" id="ARBA00004429"/>
    </source>
</evidence>
<evidence type="ECO:0000256" key="6">
    <source>
        <dbReference type="ARBA" id="ARBA00022989"/>
    </source>
</evidence>
<dbReference type="eggNOG" id="COG3768">
    <property type="taxonomic scope" value="Bacteria"/>
</dbReference>
<keyword evidence="3 8" id="KW-1003">Cell membrane</keyword>
<keyword evidence="6 8" id="KW-1133">Transmembrane helix</keyword>
<evidence type="ECO:0000256" key="2">
    <source>
        <dbReference type="ARBA" id="ARBA00008255"/>
    </source>
</evidence>
<evidence type="ECO:0000256" key="3">
    <source>
        <dbReference type="ARBA" id="ARBA00022475"/>
    </source>
</evidence>
<accession>A0A099LS45</accession>
<dbReference type="RefSeq" id="WP_039426000.1">
    <property type="nucleotide sequence ID" value="NZ_CP061845.1"/>
</dbReference>
<proteinExistence type="inferred from homology"/>
<dbReference type="GeneID" id="43682934"/>
<evidence type="ECO:0000256" key="8">
    <source>
        <dbReference type="HAMAP-Rule" id="MF_01085"/>
    </source>
</evidence>
<organism evidence="9 10">
    <name type="scientific">Vibrio navarrensis</name>
    <dbReference type="NCBI Taxonomy" id="29495"/>
    <lineage>
        <taxon>Bacteria</taxon>
        <taxon>Pseudomonadati</taxon>
        <taxon>Pseudomonadota</taxon>
        <taxon>Gammaproteobacteria</taxon>
        <taxon>Vibrionales</taxon>
        <taxon>Vibrionaceae</taxon>
        <taxon>Vibrio</taxon>
    </lineage>
</organism>
<dbReference type="HAMAP" id="MF_01085">
    <property type="entry name" value="UPF0283"/>
    <property type="match status" value="1"/>
</dbReference>
<dbReference type="PANTHER" id="PTHR39342">
    <property type="entry name" value="UPF0283 MEMBRANE PROTEIN YCJF"/>
    <property type="match status" value="1"/>
</dbReference>
<dbReference type="Proteomes" id="UP000029994">
    <property type="component" value="Unassembled WGS sequence"/>
</dbReference>
<gene>
    <name evidence="9" type="ORF">EA26_06950</name>
</gene>